<evidence type="ECO:0000256" key="4">
    <source>
        <dbReference type="ARBA" id="ARBA00022825"/>
    </source>
</evidence>
<dbReference type="Proteomes" id="UP001208689">
    <property type="component" value="Chromosome"/>
</dbReference>
<dbReference type="Pfam" id="PF00082">
    <property type="entry name" value="Peptidase_S8"/>
    <property type="match status" value="1"/>
</dbReference>
<dbReference type="InterPro" id="IPR015500">
    <property type="entry name" value="Peptidase_S8_subtilisin-rel"/>
</dbReference>
<dbReference type="PANTHER" id="PTHR43399">
    <property type="entry name" value="SUBTILISIN-RELATED"/>
    <property type="match status" value="1"/>
</dbReference>
<accession>A0ABY6HVC0</accession>
<dbReference type="PRINTS" id="PR00723">
    <property type="entry name" value="SUBTILISIN"/>
</dbReference>
<dbReference type="InterPro" id="IPR036852">
    <property type="entry name" value="Peptidase_S8/S53_dom_sf"/>
</dbReference>
<dbReference type="InterPro" id="IPR051048">
    <property type="entry name" value="Peptidase_S8/S53_subtilisin"/>
</dbReference>
<protein>
    <recommendedName>
        <fullName evidence="6">Peptidase S8/S53 domain-containing protein</fullName>
    </recommendedName>
</protein>
<keyword evidence="5" id="KW-0472">Membrane</keyword>
<reference evidence="7" key="1">
    <citation type="submission" date="2022-09" db="EMBL/GenBank/DDBJ databases">
        <title>Actin cytoskeleton and complex cell architecture in an #Asgard archaeon.</title>
        <authorList>
            <person name="Ponce Toledo R.I."/>
            <person name="Schleper C."/>
            <person name="Rodrigues Oliveira T."/>
            <person name="Wollweber F."/>
            <person name="Xu J."/>
            <person name="Rittmann S."/>
            <person name="Klingl A."/>
            <person name="Pilhofer M."/>
        </authorList>
    </citation>
    <scope>NUCLEOTIDE SEQUENCE</scope>
    <source>
        <strain evidence="7">B-35</strain>
    </source>
</reference>
<feature type="transmembrane region" description="Helical" evidence="5">
    <location>
        <begin position="413"/>
        <end position="435"/>
    </location>
</feature>
<dbReference type="InterPro" id="IPR023827">
    <property type="entry name" value="Peptidase_S8_Asp-AS"/>
</dbReference>
<evidence type="ECO:0000256" key="2">
    <source>
        <dbReference type="ARBA" id="ARBA00022670"/>
    </source>
</evidence>
<organism evidence="7 8">
    <name type="scientific">Candidatus Lokiarchaeum ossiferum</name>
    <dbReference type="NCBI Taxonomy" id="2951803"/>
    <lineage>
        <taxon>Archaea</taxon>
        <taxon>Promethearchaeati</taxon>
        <taxon>Promethearchaeota</taxon>
        <taxon>Promethearchaeia</taxon>
        <taxon>Promethearchaeales</taxon>
        <taxon>Promethearchaeaceae</taxon>
        <taxon>Candidatus Lokiarchaeum</taxon>
    </lineage>
</organism>
<feature type="domain" description="Peptidase S8/S53" evidence="6">
    <location>
        <begin position="135"/>
        <end position="377"/>
    </location>
</feature>
<keyword evidence="4" id="KW-0720">Serine protease</keyword>
<dbReference type="Gene3D" id="3.40.50.200">
    <property type="entry name" value="Peptidase S8/S53 domain"/>
    <property type="match status" value="1"/>
</dbReference>
<evidence type="ECO:0000256" key="1">
    <source>
        <dbReference type="ARBA" id="ARBA00011073"/>
    </source>
</evidence>
<name>A0ABY6HVC0_9ARCH</name>
<proteinExistence type="inferred from homology"/>
<dbReference type="EMBL" id="CP104013">
    <property type="protein sequence ID" value="UYP47445.1"/>
    <property type="molecule type" value="Genomic_DNA"/>
</dbReference>
<evidence type="ECO:0000256" key="5">
    <source>
        <dbReference type="SAM" id="Phobius"/>
    </source>
</evidence>
<dbReference type="SUPFAM" id="SSF52743">
    <property type="entry name" value="Subtilisin-like"/>
    <property type="match status" value="1"/>
</dbReference>
<evidence type="ECO:0000259" key="6">
    <source>
        <dbReference type="Pfam" id="PF00082"/>
    </source>
</evidence>
<evidence type="ECO:0000313" key="7">
    <source>
        <dbReference type="EMBL" id="UYP47445.1"/>
    </source>
</evidence>
<dbReference type="InterPro" id="IPR000209">
    <property type="entry name" value="Peptidase_S8/S53_dom"/>
</dbReference>
<keyword evidence="8" id="KW-1185">Reference proteome</keyword>
<dbReference type="PROSITE" id="PS00136">
    <property type="entry name" value="SUBTILASE_ASP"/>
    <property type="match status" value="1"/>
</dbReference>
<keyword evidence="2" id="KW-0645">Protease</keyword>
<dbReference type="PROSITE" id="PS51892">
    <property type="entry name" value="SUBTILASE"/>
    <property type="match status" value="1"/>
</dbReference>
<evidence type="ECO:0000313" key="8">
    <source>
        <dbReference type="Proteomes" id="UP001208689"/>
    </source>
</evidence>
<evidence type="ECO:0000256" key="3">
    <source>
        <dbReference type="ARBA" id="ARBA00022801"/>
    </source>
</evidence>
<comment type="similarity">
    <text evidence="1">Belongs to the peptidase S8 family.</text>
</comment>
<dbReference type="PANTHER" id="PTHR43399:SF4">
    <property type="entry name" value="CELL WALL-ASSOCIATED PROTEASE"/>
    <property type="match status" value="1"/>
</dbReference>
<keyword evidence="5" id="KW-0812">Transmembrane</keyword>
<keyword evidence="5" id="KW-1133">Transmembrane helix</keyword>
<keyword evidence="3" id="KW-0378">Hydrolase</keyword>
<gene>
    <name evidence="7" type="ORF">NEF87_003730</name>
</gene>
<sequence>MIISKFHENFDPIELWVAKHSPIELLENEFDLERLSNEIIINYLVQFGDLEQLEQFVNNIKNSQADSNVKLKILSEFHHFPIALLESTYQECYQLSDNHEIIRIYGNYPIYLCGEEFNEEINLEEIHNSYEEITGKGIRIAILDSGIDPNKLGYSKKQIKQIGDSIGDSNHYNLHGTNLASIIVGSGQNSQNLFAGIAPNIKLIDIKVFDSDGSSTLSDIIQGLENLLDLPQEEMPHILLFGCSTGSKGVSDDLFSHYLPLLSSKNIILIAPTGNLGPDPGNIGNPSMNPNVICIGAVDQQYKKLFFSGRNSSASFNKSSQLKPTFVLPGKNVPATSSRISGTSSAAAIFAGFAALFLQVVPNCTSTDLVSLFQQNSMILQLPEYTQGFGLPQIDSILQKTDKFTPKPLSYNYLLKMALKMSGIITFMAVAFVYLSRFII</sequence>